<dbReference type="HOGENOM" id="CLU_2177782_0_0_2"/>
<dbReference type="STRING" id="1163730.FFONT_0064"/>
<reference evidence="2" key="1">
    <citation type="submission" date="2012-03" db="EMBL/GenBank/DDBJ databases">
        <title>Fervidicoccus fontis complete genome analysis confirms its distinct phylogenetic position and predicts its environmental function.</title>
        <authorList>
            <person name="Lebedinsky A.V."/>
            <person name="Mardanov A.V."/>
            <person name="Gumerov V.M."/>
            <person name="Beletsky A.V."/>
            <person name="Kublanov I.V."/>
            <person name="Perevalova A.A."/>
            <person name="Bonch-Osmolovskaya E.A."/>
            <person name="Ravin N.V."/>
            <person name="Skryabin K.G."/>
        </authorList>
    </citation>
    <scope>NUCLEOTIDE SEQUENCE [LARGE SCALE GENOMIC DNA]</scope>
    <source>
        <strain evidence="2">DSM 19380 / VKM B-2539 / Kam940</strain>
    </source>
</reference>
<accession>H9ZZA1</accession>
<dbReference type="eggNOG" id="arCOG06572">
    <property type="taxonomic scope" value="Archaea"/>
</dbReference>
<dbReference type="GeneID" id="12449125"/>
<dbReference type="KEGG" id="ffo:FFONT_0064"/>
<dbReference type="RefSeq" id="WP_014557207.1">
    <property type="nucleotide sequence ID" value="NC_017461.1"/>
</dbReference>
<keyword evidence="2" id="KW-1185">Reference proteome</keyword>
<gene>
    <name evidence="1" type="ordered locus">FFONT_0064</name>
</gene>
<evidence type="ECO:0000313" key="1">
    <source>
        <dbReference type="EMBL" id="AFH42058.1"/>
    </source>
</evidence>
<organism evidence="1 2">
    <name type="scientific">Fervidicoccus fontis (strain DSM 19380 / JCM 18336 / VKM B-2539 / Kam940)</name>
    <dbReference type="NCBI Taxonomy" id="1163730"/>
    <lineage>
        <taxon>Archaea</taxon>
        <taxon>Thermoproteota</taxon>
        <taxon>Thermoprotei</taxon>
        <taxon>Fervidicoccales</taxon>
        <taxon>Fervidicoccaceae</taxon>
        <taxon>Fervidicoccus</taxon>
    </lineage>
</organism>
<dbReference type="OrthoDB" id="382743at2157"/>
<protein>
    <submittedName>
        <fullName evidence="1">Uncharacterized protein</fullName>
    </submittedName>
</protein>
<name>H9ZZA1_FERFK</name>
<proteinExistence type="predicted"/>
<evidence type="ECO:0000313" key="2">
    <source>
        <dbReference type="Proteomes" id="UP000007391"/>
    </source>
</evidence>
<dbReference type="Proteomes" id="UP000007391">
    <property type="component" value="Chromosome"/>
</dbReference>
<dbReference type="EMBL" id="CP003423">
    <property type="protein sequence ID" value="AFH42058.1"/>
    <property type="molecule type" value="Genomic_DNA"/>
</dbReference>
<reference evidence="1 2" key="2">
    <citation type="journal article" date="2014" name="Extremophiles">
        <title>Analysis of the complete genome of Fervidococcus fontis confirms the distinct phylogenetic position of the order Fervidicoccales and suggests its environmental function.</title>
        <authorList>
            <person name="Lebedinsky A.V."/>
            <person name="Mardanov A.V."/>
            <person name="Kublanov I.V."/>
            <person name="Gumerov V.M."/>
            <person name="Beletsky A.V."/>
            <person name="Perevalova A.A."/>
            <person name="Bidzhieva S.Kh."/>
            <person name="Bonch-Osmolovskaya E.A."/>
            <person name="Skryabin K.G."/>
            <person name="Ravin N.V."/>
        </authorList>
    </citation>
    <scope>NUCLEOTIDE SEQUENCE [LARGE SCALE GENOMIC DNA]</scope>
    <source>
        <strain evidence="2">DSM 19380 / VKM B-2539 / Kam940</strain>
    </source>
</reference>
<sequence>MAEKLEPSEWWALRRVATALNLLIENKAYNTIDVIADSQKPELRVESLWRALRMIASEDPNRLPPQRDVEITIRLLMDEKKGKIAGSILATLSLTHEKESEENKAEGVVA</sequence>
<dbReference type="AlphaFoldDB" id="H9ZZA1"/>
<dbReference type="InParanoid" id="H9ZZA1"/>